<reference evidence="5" key="1">
    <citation type="journal article" date="2018" name="Nat. Microbiol.">
        <title>Leveraging single-cell genomics to expand the fungal tree of life.</title>
        <authorList>
            <person name="Ahrendt S.R."/>
            <person name="Quandt C.A."/>
            <person name="Ciobanu D."/>
            <person name="Clum A."/>
            <person name="Salamov A."/>
            <person name="Andreopoulos B."/>
            <person name="Cheng J.F."/>
            <person name="Woyke T."/>
            <person name="Pelin A."/>
            <person name="Henrissat B."/>
            <person name="Reynolds N.K."/>
            <person name="Benny G.L."/>
            <person name="Smith M.E."/>
            <person name="James T.Y."/>
            <person name="Grigoriev I.V."/>
        </authorList>
    </citation>
    <scope>NUCLEOTIDE SEQUENCE [LARGE SCALE GENOMIC DNA]</scope>
    <source>
        <strain evidence="5">ATCC 52028</strain>
    </source>
</reference>
<evidence type="ECO:0000256" key="2">
    <source>
        <dbReference type="ARBA" id="ARBA00023186"/>
    </source>
</evidence>
<dbReference type="InterPro" id="IPR002777">
    <property type="entry name" value="PFD_beta-like"/>
</dbReference>
<dbReference type="PANTHER" id="PTHR20903">
    <property type="entry name" value="PREFOLDIN SUBUNIT 1-RELATED"/>
    <property type="match status" value="1"/>
</dbReference>
<evidence type="ECO:0000256" key="1">
    <source>
        <dbReference type="ARBA" id="ARBA00008045"/>
    </source>
</evidence>
<dbReference type="PANTHER" id="PTHR20903:SF0">
    <property type="entry name" value="PREFOLDIN SUBUNIT 1"/>
    <property type="match status" value="1"/>
</dbReference>
<dbReference type="GO" id="GO:0044183">
    <property type="term" value="F:protein folding chaperone"/>
    <property type="evidence" value="ECO:0007669"/>
    <property type="project" value="TreeGrafter"/>
</dbReference>
<dbReference type="GO" id="GO:0005737">
    <property type="term" value="C:cytoplasm"/>
    <property type="evidence" value="ECO:0007669"/>
    <property type="project" value="TreeGrafter"/>
</dbReference>
<gene>
    <name evidence="4" type="ORF">CXG81DRAFT_5060</name>
</gene>
<keyword evidence="2" id="KW-0143">Chaperone</keyword>
<evidence type="ECO:0008006" key="6">
    <source>
        <dbReference type="Google" id="ProtNLM"/>
    </source>
</evidence>
<dbReference type="Gene3D" id="1.10.287.370">
    <property type="match status" value="1"/>
</dbReference>
<dbReference type="Proteomes" id="UP000274922">
    <property type="component" value="Unassembled WGS sequence"/>
</dbReference>
<feature type="non-terminal residue" evidence="4">
    <location>
        <position position="110"/>
    </location>
</feature>
<dbReference type="Pfam" id="PF01920">
    <property type="entry name" value="Prefoldin_2"/>
    <property type="match status" value="1"/>
</dbReference>
<protein>
    <recommendedName>
        <fullName evidence="6">Prefoldin</fullName>
    </recommendedName>
</protein>
<feature type="non-terminal residue" evidence="4">
    <location>
        <position position="1"/>
    </location>
</feature>
<dbReference type="EMBL" id="ML014152">
    <property type="protein sequence ID" value="RKP02091.1"/>
    <property type="molecule type" value="Genomic_DNA"/>
</dbReference>
<name>A0A4P9XAH7_9FUNG</name>
<keyword evidence="5" id="KW-1185">Reference proteome</keyword>
<accession>A0A4P9XAH7</accession>
<dbReference type="STRING" id="1555241.A0A4P9XAH7"/>
<dbReference type="GO" id="GO:0051082">
    <property type="term" value="F:unfolded protein binding"/>
    <property type="evidence" value="ECO:0007669"/>
    <property type="project" value="InterPro"/>
</dbReference>
<evidence type="ECO:0000256" key="3">
    <source>
        <dbReference type="SAM" id="Coils"/>
    </source>
</evidence>
<dbReference type="InterPro" id="IPR009053">
    <property type="entry name" value="Prefoldin"/>
</dbReference>
<dbReference type="SUPFAM" id="SSF46579">
    <property type="entry name" value="Prefoldin"/>
    <property type="match status" value="1"/>
</dbReference>
<proteinExistence type="inferred from homology"/>
<evidence type="ECO:0000313" key="4">
    <source>
        <dbReference type="EMBL" id="RKP02091.1"/>
    </source>
</evidence>
<evidence type="ECO:0000313" key="5">
    <source>
        <dbReference type="Proteomes" id="UP000274922"/>
    </source>
</evidence>
<feature type="coiled-coil region" evidence="3">
    <location>
        <begin position="76"/>
        <end position="103"/>
    </location>
</feature>
<sequence>GAQILMEIQSKIKETTRQLTNVESNLSARERERRVCELTKKELSALDPATVAYSSVGRMFVQAPLPKLTEQLAKRVTEAASEVTALERVSKKLERDLLDQQNNFKEIMSR</sequence>
<organism evidence="4 5">
    <name type="scientific">Caulochytrium protostelioides</name>
    <dbReference type="NCBI Taxonomy" id="1555241"/>
    <lineage>
        <taxon>Eukaryota</taxon>
        <taxon>Fungi</taxon>
        <taxon>Fungi incertae sedis</taxon>
        <taxon>Chytridiomycota</taxon>
        <taxon>Chytridiomycota incertae sedis</taxon>
        <taxon>Chytridiomycetes</taxon>
        <taxon>Caulochytriales</taxon>
        <taxon>Caulochytriaceae</taxon>
        <taxon>Caulochytrium</taxon>
    </lineage>
</organism>
<keyword evidence="3" id="KW-0175">Coiled coil</keyword>
<comment type="similarity">
    <text evidence="1">Belongs to the prefoldin subunit beta family.</text>
</comment>
<dbReference type="AlphaFoldDB" id="A0A4P9XAH7"/>
<feature type="coiled-coil region" evidence="3">
    <location>
        <begin position="5"/>
        <end position="32"/>
    </location>
</feature>
<dbReference type="OrthoDB" id="2015447at2759"/>
<dbReference type="GO" id="GO:0016272">
    <property type="term" value="C:prefoldin complex"/>
    <property type="evidence" value="ECO:0007669"/>
    <property type="project" value="InterPro"/>
</dbReference>